<protein>
    <submittedName>
        <fullName evidence="3">Trans-2,3-dihydro-3-hydroxyanthranilate isomerase</fullName>
    </submittedName>
</protein>
<dbReference type="OrthoDB" id="9788221at2"/>
<dbReference type="GO" id="GO:0016853">
    <property type="term" value="F:isomerase activity"/>
    <property type="evidence" value="ECO:0007669"/>
    <property type="project" value="UniProtKB-KW"/>
</dbReference>
<comment type="similarity">
    <text evidence="1">Belongs to the PhzF family.</text>
</comment>
<keyword evidence="3" id="KW-0413">Isomerase</keyword>
<dbReference type="Pfam" id="PF02567">
    <property type="entry name" value="PhzC-PhzF"/>
    <property type="match status" value="1"/>
</dbReference>
<dbReference type="InterPro" id="IPR003719">
    <property type="entry name" value="Phenazine_PhzF-like"/>
</dbReference>
<dbReference type="AlphaFoldDB" id="A0A286GKZ4"/>
<evidence type="ECO:0000313" key="3">
    <source>
        <dbReference type="EMBL" id="SOD96180.1"/>
    </source>
</evidence>
<dbReference type="NCBIfam" id="TIGR00654">
    <property type="entry name" value="PhzF_family"/>
    <property type="match status" value="1"/>
</dbReference>
<dbReference type="Gene3D" id="3.10.310.10">
    <property type="entry name" value="Diaminopimelate Epimerase, Chain A, domain 1"/>
    <property type="match status" value="2"/>
</dbReference>
<dbReference type="Proteomes" id="UP000219621">
    <property type="component" value="Unassembled WGS sequence"/>
</dbReference>
<dbReference type="PANTHER" id="PTHR13774">
    <property type="entry name" value="PHENAZINE BIOSYNTHESIS PROTEIN"/>
    <property type="match status" value="1"/>
</dbReference>
<sequence length="304" mass="31651">MRQYRFLTCDVFTDTAFGGNPLAVVPDAAGLDDRLMQTIAAEFNLSETIFVLPPADPAHTAAVRIFTPAMELPFAGHPTVGCALALAALGRAEPGGSLVLEETVGPVPVTLGQDETGRPLATFTAPRLPVLSTEGLPPAPVLARLLGLEAGEVVTREPLSPAICSAGVPFCVVPVTPQAMGRIRLDRAVWEEHLKDGPAPHVYVVALDDPQRPEGLRARMFAPAMGIAEDPATGGAAAAVAAWIDRLRPALGDDTLDVAITQGVEMGRPSTLRLALDRRGGDLAAVRIGGTAVMISDGTLAVPD</sequence>
<dbReference type="SUPFAM" id="SSF54506">
    <property type="entry name" value="Diaminopimelate epimerase-like"/>
    <property type="match status" value="1"/>
</dbReference>
<dbReference type="EMBL" id="OCNJ01000005">
    <property type="protein sequence ID" value="SOD96180.1"/>
    <property type="molecule type" value="Genomic_DNA"/>
</dbReference>
<dbReference type="RefSeq" id="WP_097279571.1">
    <property type="nucleotide sequence ID" value="NZ_OCNJ01000005.1"/>
</dbReference>
<dbReference type="PANTHER" id="PTHR13774:SF32">
    <property type="entry name" value="ANTISENSE-ENHANCING SEQUENCE 1"/>
    <property type="match status" value="1"/>
</dbReference>
<gene>
    <name evidence="3" type="ORF">SAMN05421508_105195</name>
</gene>
<evidence type="ECO:0000313" key="4">
    <source>
        <dbReference type="Proteomes" id="UP000219621"/>
    </source>
</evidence>
<name>A0A286GKZ4_9PROT</name>
<dbReference type="GO" id="GO:0005737">
    <property type="term" value="C:cytoplasm"/>
    <property type="evidence" value="ECO:0007669"/>
    <property type="project" value="TreeGrafter"/>
</dbReference>
<evidence type="ECO:0000256" key="2">
    <source>
        <dbReference type="PIRSR" id="PIRSR016184-1"/>
    </source>
</evidence>
<accession>A0A286GKZ4</accession>
<keyword evidence="4" id="KW-1185">Reference proteome</keyword>
<organism evidence="3 4">
    <name type="scientific">Caenispirillum bisanense</name>
    <dbReference type="NCBI Taxonomy" id="414052"/>
    <lineage>
        <taxon>Bacteria</taxon>
        <taxon>Pseudomonadati</taxon>
        <taxon>Pseudomonadota</taxon>
        <taxon>Alphaproteobacteria</taxon>
        <taxon>Rhodospirillales</taxon>
        <taxon>Novispirillaceae</taxon>
        <taxon>Caenispirillum</taxon>
    </lineage>
</organism>
<evidence type="ECO:0000256" key="1">
    <source>
        <dbReference type="ARBA" id="ARBA00008270"/>
    </source>
</evidence>
<dbReference type="PIRSF" id="PIRSF016184">
    <property type="entry name" value="PhzC_PhzF"/>
    <property type="match status" value="1"/>
</dbReference>
<reference evidence="3 4" key="1">
    <citation type="submission" date="2017-09" db="EMBL/GenBank/DDBJ databases">
        <authorList>
            <person name="Ehlers B."/>
            <person name="Leendertz F.H."/>
        </authorList>
    </citation>
    <scope>NUCLEOTIDE SEQUENCE [LARGE SCALE GENOMIC DNA]</scope>
    <source>
        <strain evidence="3 4">USBA 140</strain>
    </source>
</reference>
<proteinExistence type="inferred from homology"/>
<feature type="active site" evidence="2">
    <location>
        <position position="47"/>
    </location>
</feature>